<keyword evidence="6 9" id="KW-0326">Glycosidase</keyword>
<dbReference type="AlphaFoldDB" id="A0ABD1GBT3"/>
<evidence type="ECO:0000256" key="4">
    <source>
        <dbReference type="ARBA" id="ARBA00022525"/>
    </source>
</evidence>
<keyword evidence="10" id="KW-0732">Signal</keyword>
<evidence type="ECO:0000256" key="9">
    <source>
        <dbReference type="RuleBase" id="RU361169"/>
    </source>
</evidence>
<feature type="chain" id="PRO_5044795478" evidence="10">
    <location>
        <begin position="22"/>
        <end position="391"/>
    </location>
</feature>
<comment type="caution">
    <text evidence="11">The sequence shown here is derived from an EMBL/GenBank/DDBJ whole genome shotgun (WGS) entry which is preliminary data.</text>
</comment>
<dbReference type="GO" id="GO:0047911">
    <property type="term" value="F:galacturan 1,4-alpha-galacturonidase activity"/>
    <property type="evidence" value="ECO:0007669"/>
    <property type="project" value="UniProtKB-EC"/>
</dbReference>
<evidence type="ECO:0000256" key="6">
    <source>
        <dbReference type="ARBA" id="ARBA00023295"/>
    </source>
</evidence>
<dbReference type="PROSITE" id="PS00502">
    <property type="entry name" value="POLYGALACTURONASE"/>
    <property type="match status" value="1"/>
</dbReference>
<dbReference type="EC" id="3.2.1.67" evidence="11"/>
<keyword evidence="4" id="KW-0964">Secreted</keyword>
<evidence type="ECO:0000256" key="8">
    <source>
        <dbReference type="PROSITE-ProRule" id="PRU10052"/>
    </source>
</evidence>
<organism evidence="11 12">
    <name type="scientific">Salvia divinorum</name>
    <name type="common">Maria pastora</name>
    <name type="synonym">Diviner's sage</name>
    <dbReference type="NCBI Taxonomy" id="28513"/>
    <lineage>
        <taxon>Eukaryota</taxon>
        <taxon>Viridiplantae</taxon>
        <taxon>Streptophyta</taxon>
        <taxon>Embryophyta</taxon>
        <taxon>Tracheophyta</taxon>
        <taxon>Spermatophyta</taxon>
        <taxon>Magnoliopsida</taxon>
        <taxon>eudicotyledons</taxon>
        <taxon>Gunneridae</taxon>
        <taxon>Pentapetalae</taxon>
        <taxon>asterids</taxon>
        <taxon>lamiids</taxon>
        <taxon>Lamiales</taxon>
        <taxon>Lamiaceae</taxon>
        <taxon>Nepetoideae</taxon>
        <taxon>Mentheae</taxon>
        <taxon>Salviinae</taxon>
        <taxon>Salvia</taxon>
        <taxon>Salvia subgen. Calosphace</taxon>
    </lineage>
</organism>
<evidence type="ECO:0000256" key="3">
    <source>
        <dbReference type="ARBA" id="ARBA00022512"/>
    </source>
</evidence>
<evidence type="ECO:0000313" key="12">
    <source>
        <dbReference type="Proteomes" id="UP001567538"/>
    </source>
</evidence>
<evidence type="ECO:0000256" key="5">
    <source>
        <dbReference type="ARBA" id="ARBA00022801"/>
    </source>
</evidence>
<dbReference type="GO" id="GO:0071555">
    <property type="term" value="P:cell wall organization"/>
    <property type="evidence" value="ECO:0007669"/>
    <property type="project" value="UniProtKB-KW"/>
</dbReference>
<dbReference type="Pfam" id="PF00295">
    <property type="entry name" value="Glyco_hydro_28"/>
    <property type="match status" value="1"/>
</dbReference>
<evidence type="ECO:0000313" key="11">
    <source>
        <dbReference type="EMBL" id="KAL1541594.1"/>
    </source>
</evidence>
<keyword evidence="7" id="KW-0961">Cell wall biogenesis/degradation</keyword>
<dbReference type="InterPro" id="IPR011050">
    <property type="entry name" value="Pectin_lyase_fold/virulence"/>
</dbReference>
<evidence type="ECO:0000256" key="7">
    <source>
        <dbReference type="ARBA" id="ARBA00023316"/>
    </source>
</evidence>
<keyword evidence="5 9" id="KW-0378">Hydrolase</keyword>
<evidence type="ECO:0000256" key="10">
    <source>
        <dbReference type="SAM" id="SignalP"/>
    </source>
</evidence>
<sequence>MRNSFNFFTFFLVCYPILTASTVVFNVLDYGANGNGQADDTQAFAKAWVETCASLSPPTMIIPSGRTFLIQPLRFVGPCKSNSITVKIDGNLVAPANPYSWRCDGNVCHQLVYFHEVYGLTLRGQGVIDGQGQQWWQNRNLYRPTIMEIANSDNVSIDGGLTFKDSPSKHLVLNGIDSLSVSNLNVEAPGDSPNTDGILLQYCTNVHITTSRIGTGDDCIAIVNGTSNTRIDNIVCGPGHGISIGSLGRNGEEDKVEGITVSNVLFKNTSNGARIKTWQGGRGYARDIHFEKLWFHGTVYPIIIDQFYGGNQYTTSEHAVEISNVSFRVMVGISSGDDAVVLNCSKAVPCKDVVVENLHVVTAGGKPAAYGCENVFGRALGHLIPRLSCLL</sequence>
<feature type="signal peptide" evidence="10">
    <location>
        <begin position="1"/>
        <end position="21"/>
    </location>
</feature>
<feature type="active site" evidence="8">
    <location>
        <position position="240"/>
    </location>
</feature>
<comment type="similarity">
    <text evidence="2 9">Belongs to the glycosyl hydrolase 28 family.</text>
</comment>
<keyword evidence="3" id="KW-0134">Cell wall</keyword>
<dbReference type="SUPFAM" id="SSF51126">
    <property type="entry name" value="Pectin lyase-like"/>
    <property type="match status" value="1"/>
</dbReference>
<dbReference type="PANTHER" id="PTHR31375">
    <property type="match status" value="1"/>
</dbReference>
<accession>A0ABD1GBT3</accession>
<name>A0ABD1GBT3_SALDI</name>
<dbReference type="InterPro" id="IPR012334">
    <property type="entry name" value="Pectin_lyas_fold"/>
</dbReference>
<evidence type="ECO:0000256" key="1">
    <source>
        <dbReference type="ARBA" id="ARBA00004191"/>
    </source>
</evidence>
<evidence type="ECO:0000256" key="2">
    <source>
        <dbReference type="ARBA" id="ARBA00008834"/>
    </source>
</evidence>
<gene>
    <name evidence="11" type="ORF">AAHA92_25795</name>
</gene>
<comment type="subcellular location">
    <subcellularLocation>
        <location evidence="1">Secreted</location>
        <location evidence="1">Cell wall</location>
    </subcellularLocation>
</comment>
<dbReference type="Gene3D" id="2.160.20.10">
    <property type="entry name" value="Single-stranded right-handed beta-helix, Pectin lyase-like"/>
    <property type="match status" value="1"/>
</dbReference>
<proteinExistence type="inferred from homology"/>
<dbReference type="Proteomes" id="UP001567538">
    <property type="component" value="Unassembled WGS sequence"/>
</dbReference>
<dbReference type="EMBL" id="JBEAFC010000009">
    <property type="protein sequence ID" value="KAL1541594.1"/>
    <property type="molecule type" value="Genomic_DNA"/>
</dbReference>
<dbReference type="InterPro" id="IPR000743">
    <property type="entry name" value="Glyco_hydro_28"/>
</dbReference>
<protein>
    <submittedName>
        <fullName evidence="11">Galacturonan 1,4-alpha-galacturonidase</fullName>
        <ecNumber evidence="11">3.2.1.67</ecNumber>
    </submittedName>
</protein>
<reference evidence="11 12" key="1">
    <citation type="submission" date="2024-06" db="EMBL/GenBank/DDBJ databases">
        <title>A chromosome level genome sequence of Diviner's sage (Salvia divinorum).</title>
        <authorList>
            <person name="Ford S.A."/>
            <person name="Ro D.-K."/>
            <person name="Ness R.W."/>
            <person name="Phillips M.A."/>
        </authorList>
    </citation>
    <scope>NUCLEOTIDE SEQUENCE [LARGE SCALE GENOMIC DNA]</scope>
    <source>
        <strain evidence="11">SAF-2024a</strain>
        <tissue evidence="11">Leaf</tissue>
    </source>
</reference>
<keyword evidence="12" id="KW-1185">Reference proteome</keyword>